<dbReference type="OrthoDB" id="5845951at2759"/>
<organism evidence="4">
    <name type="scientific">Gongylonema pulchrum</name>
    <dbReference type="NCBI Taxonomy" id="637853"/>
    <lineage>
        <taxon>Eukaryota</taxon>
        <taxon>Metazoa</taxon>
        <taxon>Ecdysozoa</taxon>
        <taxon>Nematoda</taxon>
        <taxon>Chromadorea</taxon>
        <taxon>Rhabditida</taxon>
        <taxon>Spirurina</taxon>
        <taxon>Spiruromorpha</taxon>
        <taxon>Spiruroidea</taxon>
        <taxon>Gongylonematidae</taxon>
        <taxon>Gongylonema</taxon>
    </lineage>
</organism>
<reference evidence="4" key="1">
    <citation type="submission" date="2016-06" db="UniProtKB">
        <authorList>
            <consortium name="WormBaseParasite"/>
        </authorList>
    </citation>
    <scope>IDENTIFICATION</scope>
</reference>
<reference evidence="2 3" key="2">
    <citation type="submission" date="2018-11" db="EMBL/GenBank/DDBJ databases">
        <authorList>
            <consortium name="Pathogen Informatics"/>
        </authorList>
    </citation>
    <scope>NUCLEOTIDE SEQUENCE [LARGE SCALE GENOMIC DNA]</scope>
</reference>
<accession>A0A183DMG7</accession>
<keyword evidence="1" id="KW-0812">Transmembrane</keyword>
<dbReference type="EMBL" id="UYRT01034705">
    <property type="protein sequence ID" value="VDK79091.1"/>
    <property type="molecule type" value="Genomic_DNA"/>
</dbReference>
<dbReference type="AlphaFoldDB" id="A0A183DMG7"/>
<evidence type="ECO:0000313" key="3">
    <source>
        <dbReference type="Proteomes" id="UP000271098"/>
    </source>
</evidence>
<gene>
    <name evidence="2" type="ORF">GPUH_LOCUS9907</name>
</gene>
<evidence type="ECO:0000256" key="1">
    <source>
        <dbReference type="SAM" id="Phobius"/>
    </source>
</evidence>
<protein>
    <submittedName>
        <fullName evidence="2 4">Uncharacterized protein</fullName>
    </submittedName>
</protein>
<dbReference type="WBParaSite" id="GPUH_0000991901-mRNA-1">
    <property type="protein sequence ID" value="GPUH_0000991901-mRNA-1"/>
    <property type="gene ID" value="GPUH_0000991901"/>
</dbReference>
<evidence type="ECO:0000313" key="4">
    <source>
        <dbReference type="WBParaSite" id="GPUH_0000991901-mRNA-1"/>
    </source>
</evidence>
<evidence type="ECO:0000313" key="2">
    <source>
        <dbReference type="EMBL" id="VDK79091.1"/>
    </source>
</evidence>
<dbReference type="Proteomes" id="UP000271098">
    <property type="component" value="Unassembled WGS sequence"/>
</dbReference>
<keyword evidence="1" id="KW-1133">Transmembrane helix</keyword>
<name>A0A183DMG7_9BILA</name>
<feature type="transmembrane region" description="Helical" evidence="1">
    <location>
        <begin position="118"/>
        <end position="143"/>
    </location>
</feature>
<proteinExistence type="predicted"/>
<keyword evidence="1" id="KW-0472">Membrane</keyword>
<sequence length="146" mass="16553">MRMSLSELCECEVLLFNVKYIAFEGRILRQAVRAQFLFINRTNDALLPADRAISIIDKKALNPKSPVPKLSAITVNRWFMTKILSIMTSFQAVLVEFQQTTNAVKLADAMPYSGFREIAILLAIFAFLTLSLLIVLAVILCYYRSK</sequence>
<keyword evidence="3" id="KW-1185">Reference proteome</keyword>